<dbReference type="EMBL" id="JACIET010000002">
    <property type="protein sequence ID" value="MBB4013822.1"/>
    <property type="molecule type" value="Genomic_DNA"/>
</dbReference>
<feature type="transmembrane region" description="Helical" evidence="2">
    <location>
        <begin position="230"/>
        <end position="249"/>
    </location>
</feature>
<feature type="transmembrane region" description="Helical" evidence="2">
    <location>
        <begin position="417"/>
        <end position="434"/>
    </location>
</feature>
<feature type="transmembrane region" description="Helical" evidence="2">
    <location>
        <begin position="1118"/>
        <end position="1139"/>
    </location>
</feature>
<feature type="transmembrane region" description="Helical" evidence="2">
    <location>
        <begin position="285"/>
        <end position="305"/>
    </location>
</feature>
<evidence type="ECO:0000256" key="1">
    <source>
        <dbReference type="SAM" id="MobiDB-lite"/>
    </source>
</evidence>
<feature type="transmembrane region" description="Helical" evidence="2">
    <location>
        <begin position="637"/>
        <end position="654"/>
    </location>
</feature>
<keyword evidence="2" id="KW-1133">Transmembrane helix</keyword>
<feature type="transmembrane region" description="Helical" evidence="2">
    <location>
        <begin position="596"/>
        <end position="616"/>
    </location>
</feature>
<feature type="transmembrane region" description="Helical" evidence="2">
    <location>
        <begin position="567"/>
        <end position="584"/>
    </location>
</feature>
<feature type="transmembrane region" description="Helical" evidence="2">
    <location>
        <begin position="261"/>
        <end position="278"/>
    </location>
</feature>
<feature type="transmembrane region" description="Helical" evidence="2">
    <location>
        <begin position="796"/>
        <end position="814"/>
    </location>
</feature>
<feature type="region of interest" description="Disordered" evidence="1">
    <location>
        <begin position="92"/>
        <end position="152"/>
    </location>
</feature>
<feature type="compositionally biased region" description="Low complexity" evidence="1">
    <location>
        <begin position="129"/>
        <end position="152"/>
    </location>
</feature>
<feature type="transmembrane region" description="Helical" evidence="2">
    <location>
        <begin position="947"/>
        <end position="968"/>
    </location>
</feature>
<feature type="transmembrane region" description="Helical" evidence="2">
    <location>
        <begin position="742"/>
        <end position="765"/>
    </location>
</feature>
<dbReference type="AlphaFoldDB" id="A0A840BQ61"/>
<evidence type="ECO:0000313" key="3">
    <source>
        <dbReference type="EMBL" id="MBB4013822.1"/>
    </source>
</evidence>
<feature type="transmembrane region" description="Helical" evidence="2">
    <location>
        <begin position="517"/>
        <end position="538"/>
    </location>
</feature>
<accession>A0A840BQ61</accession>
<protein>
    <submittedName>
        <fullName evidence="3">Putative membrane protein</fullName>
    </submittedName>
</protein>
<feature type="compositionally biased region" description="Low complexity" evidence="1">
    <location>
        <begin position="92"/>
        <end position="104"/>
    </location>
</feature>
<sequence>MSFMMLVVGLIAGLVVAQWQDVSGWVGALLGAALGFLAGRVLELQQRYEALAARIDERETALDAFREHFDRVTLAIHQRFVALEAVREGAPGAHADAGTHATTDQTVPPDAAASEQPAQAPVAAPPAEVPGAETAAAASVSAESAEGAAPAMPPAVAQMATAQSAPTDDAAVQARVDAALAAVRRAPVEREAEQAVAATEEALEATPSGPGLVERAFDAARAWLFGGNTLVRMGIVLLFLGLAFLLRYAAERTTLPIEFRYAGVAATALGLLVVGWRLRERNGPYGLLLQGAAVAVMYLTTFAAMRLHPLIPLQFGFVLMVAVAALAGLLAVKQNAPSLAIAGTLGGFAAPILASTGGGSHVALFSYFLLLNAGVLGIAWFKAWRVLNLVGFAGTFLIGTAWGLRSYQPELFASTEPFLVAFFLMYVTIALLFARRRMAEWTSPIRDADHGELLRGALAHANAIDGTLLFGVPLLGFGLQVAIIRHIEYGMAFSAFALGAFYLILARALLGRDRIRNLLLVEVFLALGVIFASLAIPLALDDQWTAAAWAVEGAGIYWLGHRQQRTLARAFALLLQAGATVFFLRTLGSGTADPGSLLAGSWLGTLMLAGALLSNWRVARIEAANDNPPADAALKPLFAVLGLVFAYLLAPMLAGSTTTAVAWAIAGVATVWAALRFADRAALLTGMLVQVAAGIVFFANNHGAAADGAQVFAAGLSGLVVCGLIGLTVLASTILTTRNADALPGLSAGVGLFLVFGLALINLAVLFVLPWRVASGVWALSGVLILWLAISLRQAVAMWFGIALQVAAAAAFLMQVWPNVALHADPDLSPLRHAGFLVPLVIALAAWVAAWRLQQRGDAQFADIAPKLSLLGLLWGALWWGYAWLAEIERFVVPVQQHAAALGLIAATAMLWTLAARRWAWATLANLCLALTPLGWFALAADYHAGYAPFAGLAGAGWAAMLVAHLLALRLLAEGDEAPWPAIGIKLAHALGAWLLLTVLALEARALFAELGDERSAWRWLGWALVPAAYLIFTAREQWPQRWPFGARESTYRTLVATPVGLLMVLWVMAANLHSTGSAAPLPYIPIANPLEIACGIVLLAVWRWLTRVDLADDAQQLLRPSFGAVAFLVYTCGVARVVHHWAGVPFESHALFASMTLQASLSIAWSIAALALMVSGHRAQDRMRWLIGAVLIGVVVAKLFLIELSNTGGLARIVSFIAVGVLLLVVGYFAPLPPRTNESNEEATS</sequence>
<feature type="transmembrane region" description="Helical" evidence="2">
    <location>
        <begin position="834"/>
        <end position="853"/>
    </location>
</feature>
<keyword evidence="2" id="KW-0472">Membrane</keyword>
<feature type="compositionally biased region" description="Low complexity" evidence="1">
    <location>
        <begin position="111"/>
        <end position="122"/>
    </location>
</feature>
<keyword evidence="4" id="KW-1185">Reference proteome</keyword>
<evidence type="ECO:0000256" key="2">
    <source>
        <dbReference type="SAM" id="Phobius"/>
    </source>
</evidence>
<feature type="transmembrane region" description="Helical" evidence="2">
    <location>
        <begin position="891"/>
        <end position="912"/>
    </location>
</feature>
<feature type="transmembrane region" description="Helical" evidence="2">
    <location>
        <begin position="682"/>
        <end position="699"/>
    </location>
</feature>
<feature type="transmembrane region" description="Helical" evidence="2">
    <location>
        <begin position="1054"/>
        <end position="1075"/>
    </location>
</feature>
<proteinExistence type="predicted"/>
<dbReference type="PANTHER" id="PTHR38434">
    <property type="entry name" value="BLL2549 PROTEIN"/>
    <property type="match status" value="1"/>
</dbReference>
<evidence type="ECO:0000313" key="4">
    <source>
        <dbReference type="Proteomes" id="UP000561045"/>
    </source>
</evidence>
<name>A0A840BQ61_9RHOO</name>
<feature type="transmembrane region" description="Helical" evidence="2">
    <location>
        <begin position="865"/>
        <end position="885"/>
    </location>
</feature>
<feature type="transmembrane region" description="Helical" evidence="2">
    <location>
        <begin position="711"/>
        <end position="735"/>
    </location>
</feature>
<feature type="transmembrane region" description="Helical" evidence="2">
    <location>
        <begin position="463"/>
        <end position="483"/>
    </location>
</feature>
<feature type="transmembrane region" description="Helical" evidence="2">
    <location>
        <begin position="1186"/>
        <end position="1205"/>
    </location>
</feature>
<feature type="transmembrane region" description="Helical" evidence="2">
    <location>
        <begin position="544"/>
        <end position="560"/>
    </location>
</feature>
<feature type="transmembrane region" description="Helical" evidence="2">
    <location>
        <begin position="362"/>
        <end position="381"/>
    </location>
</feature>
<feature type="transmembrane region" description="Helical" evidence="2">
    <location>
        <begin position="489"/>
        <end position="510"/>
    </location>
</feature>
<feature type="transmembrane region" description="Helical" evidence="2">
    <location>
        <begin position="386"/>
        <end position="405"/>
    </location>
</feature>
<feature type="transmembrane region" description="Helical" evidence="2">
    <location>
        <begin position="919"/>
        <end position="941"/>
    </location>
</feature>
<dbReference type="InterPro" id="IPR019286">
    <property type="entry name" value="DUF2339_TM"/>
</dbReference>
<feature type="transmembrane region" description="Helical" evidence="2">
    <location>
        <begin position="1017"/>
        <end position="1033"/>
    </location>
</feature>
<feature type="transmembrane region" description="Helical" evidence="2">
    <location>
        <begin position="980"/>
        <end position="1002"/>
    </location>
</feature>
<feature type="transmembrane region" description="Helical" evidence="2">
    <location>
        <begin position="660"/>
        <end position="675"/>
    </location>
</feature>
<reference evidence="3 4" key="1">
    <citation type="submission" date="2020-08" db="EMBL/GenBank/DDBJ databases">
        <title>Genomic Encyclopedia of Type Strains, Phase IV (KMG-IV): sequencing the most valuable type-strain genomes for metagenomic binning, comparative biology and taxonomic classification.</title>
        <authorList>
            <person name="Goeker M."/>
        </authorList>
    </citation>
    <scope>NUCLEOTIDE SEQUENCE [LARGE SCALE GENOMIC DNA]</scope>
    <source>
        <strain evidence="3 4">DSM 106739</strain>
    </source>
</reference>
<dbReference type="PANTHER" id="PTHR38434:SF1">
    <property type="entry name" value="BLL2549 PROTEIN"/>
    <property type="match status" value="1"/>
</dbReference>
<feature type="transmembrane region" description="Helical" evidence="2">
    <location>
        <begin position="27"/>
        <end position="44"/>
    </location>
</feature>
<organism evidence="3 4">
    <name type="scientific">Niveibacterium umoris</name>
    <dbReference type="NCBI Taxonomy" id="1193620"/>
    <lineage>
        <taxon>Bacteria</taxon>
        <taxon>Pseudomonadati</taxon>
        <taxon>Pseudomonadota</taxon>
        <taxon>Betaproteobacteria</taxon>
        <taxon>Rhodocyclales</taxon>
        <taxon>Rhodocyclaceae</taxon>
        <taxon>Niveibacterium</taxon>
    </lineage>
</organism>
<feature type="transmembrane region" description="Helical" evidence="2">
    <location>
        <begin position="339"/>
        <end position="356"/>
    </location>
</feature>
<feature type="transmembrane region" description="Helical" evidence="2">
    <location>
        <begin position="771"/>
        <end position="789"/>
    </location>
</feature>
<feature type="transmembrane region" description="Helical" evidence="2">
    <location>
        <begin position="1087"/>
        <end position="1106"/>
    </location>
</feature>
<dbReference type="Pfam" id="PF10101">
    <property type="entry name" value="DUF2339"/>
    <property type="match status" value="2"/>
</dbReference>
<feature type="transmembrane region" description="Helical" evidence="2">
    <location>
        <begin position="1151"/>
        <end position="1174"/>
    </location>
</feature>
<comment type="caution">
    <text evidence="3">The sequence shown here is derived from an EMBL/GenBank/DDBJ whole genome shotgun (WGS) entry which is preliminary data.</text>
</comment>
<keyword evidence="2" id="KW-0812">Transmembrane</keyword>
<feature type="transmembrane region" description="Helical" evidence="2">
    <location>
        <begin position="311"/>
        <end position="332"/>
    </location>
</feature>
<dbReference type="Proteomes" id="UP000561045">
    <property type="component" value="Unassembled WGS sequence"/>
</dbReference>
<feature type="transmembrane region" description="Helical" evidence="2">
    <location>
        <begin position="1211"/>
        <end position="1231"/>
    </location>
</feature>
<gene>
    <name evidence="3" type="ORF">GGR36_003168</name>
</gene>